<feature type="active site" evidence="12">
    <location>
        <position position="58"/>
    </location>
</feature>
<dbReference type="PRINTS" id="PR00688">
    <property type="entry name" value="XYLOSISMRASE"/>
</dbReference>
<reference evidence="16 17" key="1">
    <citation type="submission" date="2020-08" db="EMBL/GenBank/DDBJ databases">
        <title>Sequencing the genomes of 1000 actinobacteria strains.</title>
        <authorList>
            <person name="Klenk H.-P."/>
        </authorList>
    </citation>
    <scope>NUCLEOTIDE SEQUENCE [LARGE SCALE GENOMIC DNA]</scope>
    <source>
        <strain evidence="16 17">DSM 44598</strain>
    </source>
</reference>
<feature type="binding site" evidence="12">
    <location>
        <position position="182"/>
    </location>
    <ligand>
        <name>Mg(2+)</name>
        <dbReference type="ChEBI" id="CHEBI:18420"/>
        <label>1</label>
    </ligand>
</feature>
<evidence type="ECO:0000313" key="16">
    <source>
        <dbReference type="EMBL" id="MBB5493378.1"/>
    </source>
</evidence>
<dbReference type="Gene3D" id="3.20.20.150">
    <property type="entry name" value="Divalent-metal-dependent TIM barrel enzymes"/>
    <property type="match status" value="1"/>
</dbReference>
<dbReference type="HAMAP" id="MF_00455">
    <property type="entry name" value="Xylose_isom_A"/>
    <property type="match status" value="1"/>
</dbReference>
<feature type="binding site" evidence="12">
    <location>
        <position position="218"/>
    </location>
    <ligand>
        <name>Mg(2+)</name>
        <dbReference type="ChEBI" id="CHEBI:18420"/>
        <label>2</label>
    </ligand>
</feature>
<evidence type="ECO:0000256" key="13">
    <source>
        <dbReference type="RuleBase" id="RU000609"/>
    </source>
</evidence>
<dbReference type="RefSeq" id="WP_184366640.1">
    <property type="nucleotide sequence ID" value="NZ_BAAAKM010000111.1"/>
</dbReference>
<feature type="binding site" evidence="12">
    <location>
        <position position="218"/>
    </location>
    <ligand>
        <name>Mg(2+)</name>
        <dbReference type="ChEBI" id="CHEBI:18420"/>
        <label>1</label>
    </ligand>
</feature>
<dbReference type="GO" id="GO:0009045">
    <property type="term" value="F:xylose isomerase activity"/>
    <property type="evidence" value="ECO:0007669"/>
    <property type="project" value="UniProtKB-UniRule"/>
</dbReference>
<dbReference type="GO" id="GO:0042732">
    <property type="term" value="P:D-xylose metabolic process"/>
    <property type="evidence" value="ECO:0007669"/>
    <property type="project" value="UniProtKB-UniRule"/>
</dbReference>
<evidence type="ECO:0000256" key="4">
    <source>
        <dbReference type="ARBA" id="ARBA00011958"/>
    </source>
</evidence>
<name>A0A840WTA7_9ACTN</name>
<evidence type="ECO:0000256" key="1">
    <source>
        <dbReference type="ARBA" id="ARBA00004496"/>
    </source>
</evidence>
<dbReference type="Pfam" id="PF01261">
    <property type="entry name" value="AP_endonuc_2"/>
    <property type="match status" value="1"/>
</dbReference>
<dbReference type="PANTHER" id="PTHR48408:SF1">
    <property type="entry name" value="XYLOSE ISOMERASE"/>
    <property type="match status" value="1"/>
</dbReference>
<dbReference type="Proteomes" id="UP000579647">
    <property type="component" value="Unassembled WGS sequence"/>
</dbReference>
<sequence length="385" mass="42664">MTDYRPTPEDRFTFGLWTVGWRGVNTFGDPVRPPLDPVEAVRRLAELGAYGVTFHDDDLIPPGSTPAERDAILQRFRGALDETGLAVPMVTTNLFTHPAFRDGGFTSNSRDVRRYALRKVIRNIDLAASMGAKTYVCWGGQDGAETEAGKDDHAALDRLREAFDLLCSYVREQGYDLRFAIEPKPNEPRGDVLLPTVGHALAFINELQHPEMVGVNPEVGHEQMAGLNFAHGVAQALWAGKLFHIDLNGQRGVKYDQDLRFGAGDVKEAFFLVDLLERSGYEGPRHFDFKPPRTEDMSGVWESAAGCMRNYLILKEKAAAFRADPEVAAALAAARVPELAEPTLSAGESVADLLKEEIDLEAVGRRGYHFERLDQLALEHLFGTR</sequence>
<comment type="subcellular location">
    <subcellularLocation>
        <location evidence="1 12 14">Cytoplasm</location>
    </subcellularLocation>
</comment>
<dbReference type="InterPro" id="IPR036237">
    <property type="entry name" value="Xyl_isomerase-like_sf"/>
</dbReference>
<dbReference type="EC" id="5.3.1.5" evidence="4 12"/>
<evidence type="ECO:0000256" key="12">
    <source>
        <dbReference type="HAMAP-Rule" id="MF_00455"/>
    </source>
</evidence>
<keyword evidence="10 12" id="KW-0119">Carbohydrate metabolism</keyword>
<dbReference type="GO" id="GO:0005737">
    <property type="term" value="C:cytoplasm"/>
    <property type="evidence" value="ECO:0007669"/>
    <property type="project" value="UniProtKB-SubCell"/>
</dbReference>
<dbReference type="InterPro" id="IPR001998">
    <property type="entry name" value="Xylose_isomerase"/>
</dbReference>
<comment type="subunit">
    <text evidence="3 12 14">Homotetramer.</text>
</comment>
<evidence type="ECO:0000256" key="14">
    <source>
        <dbReference type="RuleBase" id="RU000610"/>
    </source>
</evidence>
<evidence type="ECO:0000313" key="17">
    <source>
        <dbReference type="Proteomes" id="UP000579647"/>
    </source>
</evidence>
<evidence type="ECO:0000259" key="15">
    <source>
        <dbReference type="Pfam" id="PF01261"/>
    </source>
</evidence>
<feature type="domain" description="Xylose isomerase-like TIM barrel" evidence="15">
    <location>
        <begin position="41"/>
        <end position="297"/>
    </location>
</feature>
<evidence type="ECO:0000256" key="11">
    <source>
        <dbReference type="ARBA" id="ARBA00033659"/>
    </source>
</evidence>
<evidence type="ECO:0000256" key="6">
    <source>
        <dbReference type="ARBA" id="ARBA00022490"/>
    </source>
</evidence>
<dbReference type="InterPro" id="IPR013453">
    <property type="entry name" value="XylA_actinobac"/>
</dbReference>
<accession>A0A840WTA7</accession>
<feature type="binding site" evidence="12">
    <location>
        <position position="288"/>
    </location>
    <ligand>
        <name>Mg(2+)</name>
        <dbReference type="ChEBI" id="CHEBI:18420"/>
        <label>1</label>
    </ligand>
</feature>
<comment type="cofactor">
    <cofactor evidence="12">
        <name>Mg(2+)</name>
        <dbReference type="ChEBI" id="CHEBI:18420"/>
    </cofactor>
    <text evidence="12">Binds 2 magnesium ions per subunit.</text>
</comment>
<evidence type="ECO:0000256" key="9">
    <source>
        <dbReference type="ARBA" id="ARBA00023235"/>
    </source>
</evidence>
<evidence type="ECO:0000256" key="3">
    <source>
        <dbReference type="ARBA" id="ARBA00011881"/>
    </source>
</evidence>
<keyword evidence="8 12" id="KW-0479">Metal-binding</keyword>
<organism evidence="16 17">
    <name type="scientific">Nocardiopsis metallicus</name>
    <dbReference type="NCBI Taxonomy" id="179819"/>
    <lineage>
        <taxon>Bacteria</taxon>
        <taxon>Bacillati</taxon>
        <taxon>Actinomycetota</taxon>
        <taxon>Actinomycetes</taxon>
        <taxon>Streptosporangiales</taxon>
        <taxon>Nocardiopsidaceae</taxon>
        <taxon>Nocardiopsis</taxon>
    </lineage>
</organism>
<comment type="caution">
    <text evidence="16">The sequence shown here is derived from an EMBL/GenBank/DDBJ whole genome shotgun (WGS) entry which is preliminary data.</text>
</comment>
<dbReference type="AlphaFoldDB" id="A0A840WTA7"/>
<dbReference type="SUPFAM" id="SSF51658">
    <property type="entry name" value="Xylose isomerase-like"/>
    <property type="match status" value="1"/>
</dbReference>
<feature type="binding site" evidence="12">
    <location>
        <position position="246"/>
    </location>
    <ligand>
        <name>Mg(2+)</name>
        <dbReference type="ChEBI" id="CHEBI:18420"/>
        <label>1</label>
    </ligand>
</feature>
<evidence type="ECO:0000256" key="2">
    <source>
        <dbReference type="ARBA" id="ARBA00005765"/>
    </source>
</evidence>
<evidence type="ECO:0000256" key="8">
    <source>
        <dbReference type="ARBA" id="ARBA00022723"/>
    </source>
</evidence>
<dbReference type="EMBL" id="JACHDO010000001">
    <property type="protein sequence ID" value="MBB5493378.1"/>
    <property type="molecule type" value="Genomic_DNA"/>
</dbReference>
<dbReference type="NCBIfam" id="TIGR02631">
    <property type="entry name" value="xylA_Arthro"/>
    <property type="match status" value="1"/>
</dbReference>
<dbReference type="GO" id="GO:0000287">
    <property type="term" value="F:magnesium ion binding"/>
    <property type="evidence" value="ECO:0007669"/>
    <property type="project" value="UniProtKB-UniRule"/>
</dbReference>
<dbReference type="PANTHER" id="PTHR48408">
    <property type="match status" value="1"/>
</dbReference>
<keyword evidence="12" id="KW-0460">Magnesium</keyword>
<keyword evidence="6 12" id="KW-0963">Cytoplasm</keyword>
<protein>
    <recommendedName>
        <fullName evidence="5 12">Xylose isomerase</fullName>
        <ecNumber evidence="4 12">5.3.1.5</ecNumber>
    </recommendedName>
</protein>
<evidence type="ECO:0000256" key="5">
    <source>
        <dbReference type="ARBA" id="ARBA00018232"/>
    </source>
</evidence>
<dbReference type="PROSITE" id="PS51415">
    <property type="entry name" value="XYLOSE_ISOMERASE"/>
    <property type="match status" value="1"/>
</dbReference>
<evidence type="ECO:0000256" key="10">
    <source>
        <dbReference type="ARBA" id="ARBA00023277"/>
    </source>
</evidence>
<evidence type="ECO:0000256" key="7">
    <source>
        <dbReference type="ARBA" id="ARBA00022629"/>
    </source>
</evidence>
<dbReference type="InterPro" id="IPR013022">
    <property type="entry name" value="Xyl_isomerase-like_TIM-brl"/>
</dbReference>
<proteinExistence type="inferred from homology"/>
<feature type="active site" evidence="12">
    <location>
        <position position="55"/>
    </location>
</feature>
<comment type="similarity">
    <text evidence="2 12 13">Belongs to the xylose isomerase family.</text>
</comment>
<keyword evidence="7 12" id="KW-0859">Xylose metabolism</keyword>
<keyword evidence="17" id="KW-1185">Reference proteome</keyword>
<gene>
    <name evidence="12" type="primary">xylA</name>
    <name evidence="16" type="ORF">HNR07_004515</name>
</gene>
<comment type="caution">
    <text evidence="12">Lacks conserved residue(s) required for the propagation of feature annotation.</text>
</comment>
<keyword evidence="9 12" id="KW-0413">Isomerase</keyword>
<feature type="binding site" evidence="12">
    <location>
        <position position="221"/>
    </location>
    <ligand>
        <name>Mg(2+)</name>
        <dbReference type="ChEBI" id="CHEBI:18420"/>
        <label>2</label>
    </ligand>
</feature>
<comment type="catalytic activity">
    <reaction evidence="11 12 13">
        <text>alpha-D-xylose = alpha-D-xylulofuranose</text>
        <dbReference type="Rhea" id="RHEA:22816"/>
        <dbReference type="ChEBI" id="CHEBI:28518"/>
        <dbReference type="ChEBI" id="CHEBI:188998"/>
        <dbReference type="EC" id="5.3.1.5"/>
    </reaction>
</comment>